<dbReference type="PANTHER" id="PTHR47027">
    <property type="entry name" value="REVERSE TRANSCRIPTASE DOMAIN-CONTAINING PROTEIN"/>
    <property type="match status" value="1"/>
</dbReference>
<comment type="caution">
    <text evidence="1">The sequence shown here is derived from an EMBL/GenBank/DDBJ whole genome shotgun (WGS) entry which is preliminary data.</text>
</comment>
<evidence type="ECO:0000313" key="1">
    <source>
        <dbReference type="EMBL" id="KAJ3665148.1"/>
    </source>
</evidence>
<dbReference type="EMBL" id="JALNTZ010000001">
    <property type="protein sequence ID" value="KAJ3665148.1"/>
    <property type="molecule type" value="Genomic_DNA"/>
</dbReference>
<sequence>MTNTKDSQKALKITAEDETTYELEKVKKFKYLGVVITDKNEMEEEIEERIMKGSINLGRLNKFLTSKNVTRQTKKQVYKTVIRPTVLYACETSTLTKKWEQRLEIGERKILRKIYGGIKEQEQ</sequence>
<organism evidence="1 2">
    <name type="scientific">Zophobas morio</name>
    <dbReference type="NCBI Taxonomy" id="2755281"/>
    <lineage>
        <taxon>Eukaryota</taxon>
        <taxon>Metazoa</taxon>
        <taxon>Ecdysozoa</taxon>
        <taxon>Arthropoda</taxon>
        <taxon>Hexapoda</taxon>
        <taxon>Insecta</taxon>
        <taxon>Pterygota</taxon>
        <taxon>Neoptera</taxon>
        <taxon>Endopterygota</taxon>
        <taxon>Coleoptera</taxon>
        <taxon>Polyphaga</taxon>
        <taxon>Cucujiformia</taxon>
        <taxon>Tenebrionidae</taxon>
        <taxon>Zophobas</taxon>
    </lineage>
</organism>
<accession>A0AA38J0F3</accession>
<dbReference type="AlphaFoldDB" id="A0AA38J0F3"/>
<dbReference type="Proteomes" id="UP001168821">
    <property type="component" value="Unassembled WGS sequence"/>
</dbReference>
<protein>
    <submittedName>
        <fullName evidence="1">Uncharacterized protein</fullName>
    </submittedName>
</protein>
<evidence type="ECO:0000313" key="2">
    <source>
        <dbReference type="Proteomes" id="UP001168821"/>
    </source>
</evidence>
<reference evidence="1" key="1">
    <citation type="journal article" date="2023" name="G3 (Bethesda)">
        <title>Whole genome assemblies of Zophobas morio and Tenebrio molitor.</title>
        <authorList>
            <person name="Kaur S."/>
            <person name="Stinson S.A."/>
            <person name="diCenzo G.C."/>
        </authorList>
    </citation>
    <scope>NUCLEOTIDE SEQUENCE</scope>
    <source>
        <strain evidence="1">QUZm001</strain>
    </source>
</reference>
<dbReference type="PANTHER" id="PTHR47027:SF20">
    <property type="entry name" value="REVERSE TRANSCRIPTASE-LIKE PROTEIN WITH RNA-DIRECTED DNA POLYMERASE DOMAIN"/>
    <property type="match status" value="1"/>
</dbReference>
<gene>
    <name evidence="1" type="ORF">Zmor_000660</name>
</gene>
<keyword evidence="2" id="KW-1185">Reference proteome</keyword>
<proteinExistence type="predicted"/>
<name>A0AA38J0F3_9CUCU</name>